<organism evidence="1 2">
    <name type="scientific">Pseudomonas batumici</name>
    <dbReference type="NCBI Taxonomy" id="226910"/>
    <lineage>
        <taxon>Bacteria</taxon>
        <taxon>Pseudomonadati</taxon>
        <taxon>Pseudomonadota</taxon>
        <taxon>Gammaproteobacteria</taxon>
        <taxon>Pseudomonadales</taxon>
        <taxon>Pseudomonadaceae</taxon>
        <taxon>Pseudomonas</taxon>
    </lineage>
</organism>
<protein>
    <submittedName>
        <fullName evidence="1">Uncharacterized protein</fullName>
    </submittedName>
</protein>
<dbReference type="EMBL" id="JXDG01000007">
    <property type="protein sequence ID" value="KIH85532.1"/>
    <property type="molecule type" value="Genomic_DNA"/>
</dbReference>
<keyword evidence="2" id="KW-1185">Reference proteome</keyword>
<sequence length="38" mass="4237">MILRGWRVIGQKLISGRKATLQKGYSRMCSGYPQPGAQ</sequence>
<evidence type="ECO:0000313" key="1">
    <source>
        <dbReference type="EMBL" id="KIH85532.1"/>
    </source>
</evidence>
<dbReference type="Proteomes" id="UP000031535">
    <property type="component" value="Unassembled WGS sequence"/>
</dbReference>
<accession>A0A0C2IKS5</accession>
<name>A0A0C2IKS5_9PSED</name>
<gene>
    <name evidence="1" type="ORF">UCMB321_0801</name>
</gene>
<evidence type="ECO:0000313" key="2">
    <source>
        <dbReference type="Proteomes" id="UP000031535"/>
    </source>
</evidence>
<proteinExistence type="predicted"/>
<dbReference type="AlphaFoldDB" id="A0A0C2IKS5"/>
<reference evidence="1 2" key="1">
    <citation type="submission" date="2015-01" db="EMBL/GenBank/DDBJ databases">
        <title>Complete genome of Pseudomonas batumici UCM B-321 producer of the batumin antibiotic with strong antistaphilococcal and potential anticancer activity.</title>
        <authorList>
            <person name="Klochko V.V."/>
            <person name="Zelena L.B."/>
            <person name="Elena K.A."/>
            <person name="Reva O.N."/>
        </authorList>
    </citation>
    <scope>NUCLEOTIDE SEQUENCE [LARGE SCALE GENOMIC DNA]</scope>
    <source>
        <strain evidence="1 2">UCM B-321</strain>
    </source>
</reference>
<comment type="caution">
    <text evidence="1">The sequence shown here is derived from an EMBL/GenBank/DDBJ whole genome shotgun (WGS) entry which is preliminary data.</text>
</comment>